<gene>
    <name evidence="2" type="ORF">CTI12_AA181960</name>
</gene>
<reference evidence="2 3" key="1">
    <citation type="journal article" date="2018" name="Mol. Plant">
        <title>The genome of Artemisia annua provides insight into the evolution of Asteraceae family and artemisinin biosynthesis.</title>
        <authorList>
            <person name="Shen Q."/>
            <person name="Zhang L."/>
            <person name="Liao Z."/>
            <person name="Wang S."/>
            <person name="Yan T."/>
            <person name="Shi P."/>
            <person name="Liu M."/>
            <person name="Fu X."/>
            <person name="Pan Q."/>
            <person name="Wang Y."/>
            <person name="Lv Z."/>
            <person name="Lu X."/>
            <person name="Zhang F."/>
            <person name="Jiang W."/>
            <person name="Ma Y."/>
            <person name="Chen M."/>
            <person name="Hao X."/>
            <person name="Li L."/>
            <person name="Tang Y."/>
            <person name="Lv G."/>
            <person name="Zhou Y."/>
            <person name="Sun X."/>
            <person name="Brodelius P.E."/>
            <person name="Rose J.K.C."/>
            <person name="Tang K."/>
        </authorList>
    </citation>
    <scope>NUCLEOTIDE SEQUENCE [LARGE SCALE GENOMIC DNA]</scope>
    <source>
        <strain evidence="3">cv. Huhao1</strain>
        <tissue evidence="2">Leaf</tissue>
    </source>
</reference>
<comment type="caution">
    <text evidence="2">The sequence shown here is derived from an EMBL/GenBank/DDBJ whole genome shotgun (WGS) entry which is preliminary data.</text>
</comment>
<dbReference type="OrthoDB" id="1845088at2759"/>
<organism evidence="2 3">
    <name type="scientific">Artemisia annua</name>
    <name type="common">Sweet wormwood</name>
    <dbReference type="NCBI Taxonomy" id="35608"/>
    <lineage>
        <taxon>Eukaryota</taxon>
        <taxon>Viridiplantae</taxon>
        <taxon>Streptophyta</taxon>
        <taxon>Embryophyta</taxon>
        <taxon>Tracheophyta</taxon>
        <taxon>Spermatophyta</taxon>
        <taxon>Magnoliopsida</taxon>
        <taxon>eudicotyledons</taxon>
        <taxon>Gunneridae</taxon>
        <taxon>Pentapetalae</taxon>
        <taxon>asterids</taxon>
        <taxon>campanulids</taxon>
        <taxon>Asterales</taxon>
        <taxon>Asteraceae</taxon>
        <taxon>Asteroideae</taxon>
        <taxon>Anthemideae</taxon>
        <taxon>Artemisiinae</taxon>
        <taxon>Artemisia</taxon>
    </lineage>
</organism>
<feature type="compositionally biased region" description="Low complexity" evidence="1">
    <location>
        <begin position="346"/>
        <end position="381"/>
    </location>
</feature>
<accession>A0A2U1P8A9</accession>
<dbReference type="AlphaFoldDB" id="A0A2U1P8A9"/>
<evidence type="ECO:0000313" key="2">
    <source>
        <dbReference type="EMBL" id="PWA81996.1"/>
    </source>
</evidence>
<name>A0A2U1P8A9_ARTAN</name>
<dbReference type="PANTHER" id="PTHR47481:SF39">
    <property type="entry name" value="TRANSCRIPTION FACTOR INTERACTOR AND REGULATOR CCHC(ZN) FAMILY"/>
    <property type="match status" value="1"/>
</dbReference>
<dbReference type="PANTHER" id="PTHR47481">
    <property type="match status" value="1"/>
</dbReference>
<dbReference type="Proteomes" id="UP000245207">
    <property type="component" value="Unassembled WGS sequence"/>
</dbReference>
<keyword evidence="3" id="KW-1185">Reference proteome</keyword>
<protein>
    <submittedName>
        <fullName evidence="2">Ribonuclease H-like domain-containing protein</fullName>
    </submittedName>
</protein>
<evidence type="ECO:0000256" key="1">
    <source>
        <dbReference type="SAM" id="MobiDB-lite"/>
    </source>
</evidence>
<feature type="region of interest" description="Disordered" evidence="1">
    <location>
        <begin position="340"/>
        <end position="389"/>
    </location>
</feature>
<sequence length="409" mass="45110">MRMVLKKDFILFSLQVHPKTIFQVYLYSADGRLKQSTSGSCNIRKKGVPNVDNRSNVVNETCSDNHSSENKMLFEKVLGWPWPIICYTCLRPCVHVKKKGESEELRGQKGREADLPARAKLDYMGWSNCIDESYPLGYENMAMISAFTATDKTAHNSRKFAFTLSPSNYGYWKNMIEPFLITNNLMGYADGSIPCPSKTLPVTEGATVPKENLNYPIWISNTAHEYADALAAIGEPVEDKDLVMLAVSGLREEYNDLKTTITARQSPTAFSELHSLLSDHDYMLGKTRAPAPSITPSFTANYAVGSSSIPDPRQAQLSELAAQLSALGFQVSPIAPSGLQAFCDHPSPNSPRSPISSPSSISQLSPTSPTSPEPSTGQPSSISPLPLKRHYKMKLKQHSEKCCFKSKNC</sequence>
<dbReference type="EMBL" id="PKPP01001523">
    <property type="protein sequence ID" value="PWA81996.1"/>
    <property type="molecule type" value="Genomic_DNA"/>
</dbReference>
<proteinExistence type="predicted"/>
<evidence type="ECO:0000313" key="3">
    <source>
        <dbReference type="Proteomes" id="UP000245207"/>
    </source>
</evidence>